<dbReference type="Proteomes" id="UP000315677">
    <property type="component" value="Unassembled WGS sequence"/>
</dbReference>
<dbReference type="GO" id="GO:0022857">
    <property type="term" value="F:transmembrane transporter activity"/>
    <property type="evidence" value="ECO:0007669"/>
    <property type="project" value="InterPro"/>
</dbReference>
<dbReference type="EMBL" id="VFPA01000003">
    <property type="protein sequence ID" value="TQM09521.1"/>
    <property type="molecule type" value="Genomic_DNA"/>
</dbReference>
<evidence type="ECO:0000256" key="6">
    <source>
        <dbReference type="SAM" id="Phobius"/>
    </source>
</evidence>
<reference evidence="7 8" key="1">
    <citation type="submission" date="2019-06" db="EMBL/GenBank/DDBJ databases">
        <title>Sequencing the genomes of 1000 actinobacteria strains.</title>
        <authorList>
            <person name="Klenk H.-P."/>
        </authorList>
    </citation>
    <scope>NUCLEOTIDE SEQUENCE [LARGE SCALE GENOMIC DNA]</scope>
    <source>
        <strain evidence="7 8">DSM 45301</strain>
    </source>
</reference>
<evidence type="ECO:0000256" key="4">
    <source>
        <dbReference type="ARBA" id="ARBA00022989"/>
    </source>
</evidence>
<organism evidence="7 8">
    <name type="scientific">Pseudonocardia kunmingensis</name>
    <dbReference type="NCBI Taxonomy" id="630975"/>
    <lineage>
        <taxon>Bacteria</taxon>
        <taxon>Bacillati</taxon>
        <taxon>Actinomycetota</taxon>
        <taxon>Actinomycetes</taxon>
        <taxon>Pseudonocardiales</taxon>
        <taxon>Pseudonocardiaceae</taxon>
        <taxon>Pseudonocardia</taxon>
    </lineage>
</organism>
<name>A0A543DJL9_9PSEU</name>
<sequence length="347" mass="35195">MTVTPSTVARGLLSSPVALALLGSLLVGSIILLAAGGNPLEAYAAIVTGAFGGPSQWRNTISVAVPVVAMALAVAVPLRAGVVNLGGEGQIVAGGITAVVVGTTVDLPMPVSLLVALAAGAMAGGLVGAVPAVLENRLGVPLLVSSLLLSYPVVALASYLVRFPLRDPGTGLPQTPPLGEAYRMPTVFGVAASLLVVVAVVAVVVVIDRRTPFGYEVRLTGLNRRFTEYAGVDVPRMVTRVMVGGGAVAGLVGAMLVTSFPHRFIDGALIVPSYTWTGLLAALLARANPLGAALAGVFFAALQVGGFGMERSTDIPRELSSVLQAVVIVILAASIGVAGRRTRKNEV</sequence>
<feature type="transmembrane region" description="Helical" evidence="6">
    <location>
        <begin position="321"/>
        <end position="339"/>
    </location>
</feature>
<proteinExistence type="predicted"/>
<evidence type="ECO:0000256" key="3">
    <source>
        <dbReference type="ARBA" id="ARBA00022692"/>
    </source>
</evidence>
<feature type="transmembrane region" description="Helical" evidence="6">
    <location>
        <begin position="292"/>
        <end position="309"/>
    </location>
</feature>
<feature type="transmembrane region" description="Helical" evidence="6">
    <location>
        <begin position="241"/>
        <end position="261"/>
    </location>
</feature>
<accession>A0A543DJL9</accession>
<feature type="transmembrane region" description="Helical" evidence="6">
    <location>
        <begin position="267"/>
        <end position="285"/>
    </location>
</feature>
<dbReference type="PANTHER" id="PTHR47089">
    <property type="entry name" value="ABC TRANSPORTER, PERMEASE PROTEIN"/>
    <property type="match status" value="1"/>
</dbReference>
<keyword evidence="2" id="KW-1003">Cell membrane</keyword>
<feature type="transmembrane region" description="Helical" evidence="6">
    <location>
        <begin position="60"/>
        <end position="78"/>
    </location>
</feature>
<evidence type="ECO:0000313" key="8">
    <source>
        <dbReference type="Proteomes" id="UP000315677"/>
    </source>
</evidence>
<dbReference type="RefSeq" id="WP_246106753.1">
    <property type="nucleotide sequence ID" value="NZ_VFPA01000003.1"/>
</dbReference>
<dbReference type="Pfam" id="PF02653">
    <property type="entry name" value="BPD_transp_2"/>
    <property type="match status" value="1"/>
</dbReference>
<dbReference type="GO" id="GO:0005886">
    <property type="term" value="C:plasma membrane"/>
    <property type="evidence" value="ECO:0007669"/>
    <property type="project" value="UniProtKB-SubCell"/>
</dbReference>
<feature type="transmembrane region" description="Helical" evidence="6">
    <location>
        <begin position="85"/>
        <end position="105"/>
    </location>
</feature>
<dbReference type="CDD" id="cd06580">
    <property type="entry name" value="TM_PBP1_transp_TpRbsC_like"/>
    <property type="match status" value="1"/>
</dbReference>
<gene>
    <name evidence="7" type="ORF">FB558_5280</name>
</gene>
<comment type="subcellular location">
    <subcellularLocation>
        <location evidence="1">Cell membrane</location>
        <topology evidence="1">Multi-pass membrane protein</topology>
    </subcellularLocation>
</comment>
<dbReference type="PANTHER" id="PTHR47089:SF1">
    <property type="entry name" value="GUANOSINE ABC TRANSPORTER PERMEASE PROTEIN NUPP"/>
    <property type="match status" value="1"/>
</dbReference>
<evidence type="ECO:0000256" key="2">
    <source>
        <dbReference type="ARBA" id="ARBA00022475"/>
    </source>
</evidence>
<evidence type="ECO:0000256" key="5">
    <source>
        <dbReference type="ARBA" id="ARBA00023136"/>
    </source>
</evidence>
<dbReference type="AlphaFoldDB" id="A0A543DJL9"/>
<keyword evidence="4 6" id="KW-1133">Transmembrane helix</keyword>
<feature type="transmembrane region" description="Helical" evidence="6">
    <location>
        <begin position="111"/>
        <end position="133"/>
    </location>
</feature>
<keyword evidence="8" id="KW-1185">Reference proteome</keyword>
<comment type="caution">
    <text evidence="7">The sequence shown here is derived from an EMBL/GenBank/DDBJ whole genome shotgun (WGS) entry which is preliminary data.</text>
</comment>
<evidence type="ECO:0000313" key="7">
    <source>
        <dbReference type="EMBL" id="TQM09521.1"/>
    </source>
</evidence>
<dbReference type="InterPro" id="IPR001851">
    <property type="entry name" value="ABC_transp_permease"/>
</dbReference>
<feature type="transmembrane region" description="Helical" evidence="6">
    <location>
        <begin position="181"/>
        <end position="207"/>
    </location>
</feature>
<keyword evidence="5 6" id="KW-0472">Membrane</keyword>
<protein>
    <submittedName>
        <fullName evidence="7">Nucleoside ABC transporter membrane protein</fullName>
    </submittedName>
</protein>
<keyword evidence="3 6" id="KW-0812">Transmembrane</keyword>
<evidence type="ECO:0000256" key="1">
    <source>
        <dbReference type="ARBA" id="ARBA00004651"/>
    </source>
</evidence>
<feature type="transmembrane region" description="Helical" evidence="6">
    <location>
        <begin position="140"/>
        <end position="161"/>
    </location>
</feature>